<evidence type="ECO:0000256" key="6">
    <source>
        <dbReference type="SAM" id="MobiDB-lite"/>
    </source>
</evidence>
<keyword evidence="10" id="KW-1185">Reference proteome</keyword>
<keyword evidence="5" id="KW-0472">Membrane</keyword>
<evidence type="ECO:0000256" key="5">
    <source>
        <dbReference type="ARBA" id="ARBA00023136"/>
    </source>
</evidence>
<dbReference type="Gene3D" id="2.40.160.20">
    <property type="match status" value="2"/>
</dbReference>
<keyword evidence="3" id="KW-0812">Transmembrane</keyword>
<feature type="domain" description="Outer membrane protein beta-barrel" evidence="8">
    <location>
        <begin position="6"/>
        <end position="166"/>
    </location>
</feature>
<dbReference type="InterPro" id="IPR051723">
    <property type="entry name" value="Bact_OM_Invasion-Related"/>
</dbReference>
<dbReference type="InterPro" id="IPR027385">
    <property type="entry name" value="Beta-barrel_OMP"/>
</dbReference>
<evidence type="ECO:0000313" key="9">
    <source>
        <dbReference type="EMBL" id="MFC3115886.1"/>
    </source>
</evidence>
<comment type="subcellular location">
    <subcellularLocation>
        <location evidence="1">Cell outer membrane</location>
        <topology evidence="1">Multi-pass membrane protein</topology>
    </subcellularLocation>
</comment>
<feature type="domain" description="Outer membrane protein beta-barrel" evidence="8">
    <location>
        <begin position="175"/>
        <end position="362"/>
    </location>
</feature>
<keyword evidence="4 7" id="KW-0732">Signal</keyword>
<feature type="signal peptide" evidence="7">
    <location>
        <begin position="1"/>
        <end position="18"/>
    </location>
</feature>
<accession>A0ABV7FE42</accession>
<gene>
    <name evidence="9" type="ORF">ACFODX_09985</name>
</gene>
<evidence type="ECO:0000313" key="10">
    <source>
        <dbReference type="Proteomes" id="UP001595555"/>
    </source>
</evidence>
<evidence type="ECO:0000256" key="4">
    <source>
        <dbReference type="ARBA" id="ARBA00022729"/>
    </source>
</evidence>
<evidence type="ECO:0000256" key="3">
    <source>
        <dbReference type="ARBA" id="ARBA00022692"/>
    </source>
</evidence>
<dbReference type="EMBL" id="JBHRTF010000004">
    <property type="protein sequence ID" value="MFC3115886.1"/>
    <property type="molecule type" value="Genomic_DNA"/>
</dbReference>
<sequence length="362" mass="39006">MRALLTAGLLTLPITTWAVNTEPAGFYAGVGVSQIDYSGKLPLSLDEKPDWTALELSGGYKHSPFVGVESRLGFAGSPELLYGGVYYRTESANDTAKTYLLLGFAGASIEGKAGDDVSLSGLSYGAGVGFPVGRNFNLNLEYRMLVDDSDADVNMGAFALSMDYRFSGFRAGASGAQASFTPATDAGFYAGLGVAQIELSEDESYEEDEFDDELDEELDDEDAEDGAPDLKWNAVELIGGYRYNSLATVEARFGVSDKDELLSFTYASLYYRPGVELSNVQLYGLLGYTSVHTKFEDEPDEETGEVDKESDTISSFSYGAGVNLLIGEQFGVGLEYRLLASDEGDGYSSDLNALAANVHYRF</sequence>
<dbReference type="SUPFAM" id="SSF56925">
    <property type="entry name" value="OMPA-like"/>
    <property type="match status" value="2"/>
</dbReference>
<evidence type="ECO:0000256" key="2">
    <source>
        <dbReference type="ARBA" id="ARBA00022452"/>
    </source>
</evidence>
<evidence type="ECO:0000256" key="7">
    <source>
        <dbReference type="SAM" id="SignalP"/>
    </source>
</evidence>
<dbReference type="InterPro" id="IPR011250">
    <property type="entry name" value="OMP/PagP_B-barrel"/>
</dbReference>
<dbReference type="PANTHER" id="PTHR35892:SF2">
    <property type="entry name" value="OUTER MEMBRANE PROTEIN PAGN"/>
    <property type="match status" value="1"/>
</dbReference>
<name>A0ABV7FE42_9GAMM</name>
<keyword evidence="2" id="KW-1134">Transmembrane beta strand</keyword>
<comment type="caution">
    <text evidence="9">The sequence shown here is derived from an EMBL/GenBank/DDBJ whole genome shotgun (WGS) entry which is preliminary data.</text>
</comment>
<dbReference type="RefSeq" id="WP_378118626.1">
    <property type="nucleotide sequence ID" value="NZ_JBHRTF010000004.1"/>
</dbReference>
<feature type="region of interest" description="Disordered" evidence="6">
    <location>
        <begin position="203"/>
        <end position="226"/>
    </location>
</feature>
<evidence type="ECO:0000256" key="1">
    <source>
        <dbReference type="ARBA" id="ARBA00004571"/>
    </source>
</evidence>
<dbReference type="Proteomes" id="UP001595555">
    <property type="component" value="Unassembled WGS sequence"/>
</dbReference>
<protein>
    <submittedName>
        <fullName evidence="9">Outer membrane beta-barrel protein</fullName>
    </submittedName>
</protein>
<proteinExistence type="predicted"/>
<feature type="chain" id="PRO_5047341820" evidence="7">
    <location>
        <begin position="19"/>
        <end position="362"/>
    </location>
</feature>
<reference evidence="10" key="1">
    <citation type="journal article" date="2019" name="Int. J. Syst. Evol. Microbiol.">
        <title>The Global Catalogue of Microorganisms (GCM) 10K type strain sequencing project: providing services to taxonomists for standard genome sequencing and annotation.</title>
        <authorList>
            <consortium name="The Broad Institute Genomics Platform"/>
            <consortium name="The Broad Institute Genome Sequencing Center for Infectious Disease"/>
            <person name="Wu L."/>
            <person name="Ma J."/>
        </authorList>
    </citation>
    <scope>NUCLEOTIDE SEQUENCE [LARGE SCALE GENOMIC DNA]</scope>
    <source>
        <strain evidence="10">KCTC 52237</strain>
    </source>
</reference>
<evidence type="ECO:0000259" key="8">
    <source>
        <dbReference type="Pfam" id="PF13505"/>
    </source>
</evidence>
<dbReference type="PANTHER" id="PTHR35892">
    <property type="entry name" value="OUTER MEMBRANE PROTEIN PAGN-RELATED"/>
    <property type="match status" value="1"/>
</dbReference>
<dbReference type="Pfam" id="PF13505">
    <property type="entry name" value="OMP_b-brl"/>
    <property type="match status" value="2"/>
</dbReference>
<organism evidence="9 10">
    <name type="scientific">Cellvibrio fontiphilus</name>
    <dbReference type="NCBI Taxonomy" id="1815559"/>
    <lineage>
        <taxon>Bacteria</taxon>
        <taxon>Pseudomonadati</taxon>
        <taxon>Pseudomonadota</taxon>
        <taxon>Gammaproteobacteria</taxon>
        <taxon>Cellvibrionales</taxon>
        <taxon>Cellvibrionaceae</taxon>
        <taxon>Cellvibrio</taxon>
    </lineage>
</organism>